<keyword evidence="3" id="KW-0012">Acyltransferase</keyword>
<feature type="transmembrane region" description="Helical" evidence="1">
    <location>
        <begin position="333"/>
        <end position="354"/>
    </location>
</feature>
<dbReference type="InterPro" id="IPR002656">
    <property type="entry name" value="Acyl_transf_3_dom"/>
</dbReference>
<organism evidence="3 4">
    <name type="scientific">Gloeobacter morelensis MG652769</name>
    <dbReference type="NCBI Taxonomy" id="2781736"/>
    <lineage>
        <taxon>Bacteria</taxon>
        <taxon>Bacillati</taxon>
        <taxon>Cyanobacteriota</taxon>
        <taxon>Cyanophyceae</taxon>
        <taxon>Gloeobacterales</taxon>
        <taxon>Gloeobacteraceae</taxon>
        <taxon>Gloeobacter</taxon>
        <taxon>Gloeobacter morelensis</taxon>
    </lineage>
</organism>
<feature type="transmembrane region" description="Helical" evidence="1">
    <location>
        <begin position="264"/>
        <end position="286"/>
    </location>
</feature>
<feature type="domain" description="Acyltransferase 3" evidence="2">
    <location>
        <begin position="25"/>
        <end position="389"/>
    </location>
</feature>
<feature type="transmembrane region" description="Helical" evidence="1">
    <location>
        <begin position="150"/>
        <end position="172"/>
    </location>
</feature>
<dbReference type="PANTHER" id="PTHR23028:SF131">
    <property type="entry name" value="BLR2367 PROTEIN"/>
    <property type="match status" value="1"/>
</dbReference>
<evidence type="ECO:0000259" key="2">
    <source>
        <dbReference type="Pfam" id="PF01757"/>
    </source>
</evidence>
<proteinExistence type="predicted"/>
<keyword evidence="4" id="KW-1185">Reference proteome</keyword>
<feature type="transmembrane region" description="Helical" evidence="1">
    <location>
        <begin position="193"/>
        <end position="217"/>
    </location>
</feature>
<protein>
    <submittedName>
        <fullName evidence="3">Acyltransferase</fullName>
    </submittedName>
</protein>
<feature type="transmembrane region" description="Helical" evidence="1">
    <location>
        <begin position="94"/>
        <end position="113"/>
    </location>
</feature>
<dbReference type="RefSeq" id="WP_230843579.1">
    <property type="nucleotide sequence ID" value="NZ_CP063845.1"/>
</dbReference>
<gene>
    <name evidence="3" type="ORF">ISF26_09035</name>
</gene>
<reference evidence="3 4" key="1">
    <citation type="journal article" date="2021" name="Genome Biol. Evol.">
        <title>Complete Genome Sequencing of a Novel Gloeobacter Species from a Waterfall Cave in Mexico.</title>
        <authorList>
            <person name="Saw J.H."/>
            <person name="Cardona T."/>
            <person name="Montejano G."/>
        </authorList>
    </citation>
    <scope>NUCLEOTIDE SEQUENCE [LARGE SCALE GENOMIC DNA]</scope>
    <source>
        <strain evidence="3">MG652769</strain>
    </source>
</reference>
<keyword evidence="1" id="KW-1133">Transmembrane helix</keyword>
<dbReference type="EMBL" id="CP063845">
    <property type="protein sequence ID" value="UFP96334.1"/>
    <property type="molecule type" value="Genomic_DNA"/>
</dbReference>
<evidence type="ECO:0000313" key="3">
    <source>
        <dbReference type="EMBL" id="UFP96334.1"/>
    </source>
</evidence>
<evidence type="ECO:0000256" key="1">
    <source>
        <dbReference type="SAM" id="Phobius"/>
    </source>
</evidence>
<keyword evidence="1" id="KW-0812">Transmembrane</keyword>
<feature type="transmembrane region" description="Helical" evidence="1">
    <location>
        <begin position="237"/>
        <end position="257"/>
    </location>
</feature>
<feature type="transmembrane region" description="Helical" evidence="1">
    <location>
        <begin position="52"/>
        <end position="73"/>
    </location>
</feature>
<name>A0ABY3PRU2_9CYAN</name>
<evidence type="ECO:0000313" key="4">
    <source>
        <dbReference type="Proteomes" id="UP001054846"/>
    </source>
</evidence>
<accession>A0ABY3PRU2</accession>
<feature type="transmembrane region" description="Helical" evidence="1">
    <location>
        <begin position="366"/>
        <end position="389"/>
    </location>
</feature>
<keyword evidence="1" id="KW-0472">Membrane</keyword>
<keyword evidence="3" id="KW-0808">Transferase</keyword>
<sequence>MTTQLLVGAAPAAERPAARLLALTDCCKGFAIGWVFLFHYQYATGLTWLSWAGWQGVHIFIVLSGFGLTYSLLSKHAPCDWRQWLSRRVGRILPGYWLTVLIGLVVALTVRSLEGGAPAAVWRETFLQALLDALLLRDLSHRTITPEMNVSLWFVPFILGMYLLFPALFALVRRIKTLRGALAVLAALVALECAYRAYAIFWCNGWPIAYGVLALPWPVTVDPALSPFQLQAPFGLPFSRIAEFGLGMLAAVALVRAPERTHRLLFGPVAAGTGLALWVLGNALVFVGPAGWVASDLLLAAGLALGFVNLAWTFEGGFAQGFEWVSRLGVHSYPVFLCHAIFVGFCQLIGRHWLQTVAAPRATGPAAGVDLVAFATALGLTCATSWLLVRFDAHRRPPAR</sequence>
<dbReference type="PANTHER" id="PTHR23028">
    <property type="entry name" value="ACETYLTRANSFERASE"/>
    <property type="match status" value="1"/>
</dbReference>
<dbReference type="GO" id="GO:0016746">
    <property type="term" value="F:acyltransferase activity"/>
    <property type="evidence" value="ECO:0007669"/>
    <property type="project" value="UniProtKB-KW"/>
</dbReference>
<dbReference type="Proteomes" id="UP001054846">
    <property type="component" value="Chromosome"/>
</dbReference>
<dbReference type="Pfam" id="PF01757">
    <property type="entry name" value="Acyl_transf_3"/>
    <property type="match status" value="1"/>
</dbReference>
<feature type="transmembrane region" description="Helical" evidence="1">
    <location>
        <begin position="20"/>
        <end position="40"/>
    </location>
</feature>
<feature type="transmembrane region" description="Helical" evidence="1">
    <location>
        <begin position="292"/>
        <end position="312"/>
    </location>
</feature>
<dbReference type="InterPro" id="IPR050879">
    <property type="entry name" value="Acyltransferase_3"/>
</dbReference>